<name>A0A225MAL0_9BURK</name>
<dbReference type="PANTHER" id="PTHR33908">
    <property type="entry name" value="MANNOSYLTRANSFERASE YKCB-RELATED"/>
    <property type="match status" value="1"/>
</dbReference>
<feature type="transmembrane region" description="Helical" evidence="8">
    <location>
        <begin position="137"/>
        <end position="153"/>
    </location>
</feature>
<keyword evidence="2" id="KW-1003">Cell membrane</keyword>
<dbReference type="EMBL" id="NJIH01000008">
    <property type="protein sequence ID" value="OWT58335.1"/>
    <property type="molecule type" value="Genomic_DNA"/>
</dbReference>
<evidence type="ECO:0000256" key="8">
    <source>
        <dbReference type="SAM" id="Phobius"/>
    </source>
</evidence>
<dbReference type="AlphaFoldDB" id="A0A225MAL0"/>
<sequence>MRIRPRSSVRCMPVPGCRPKTKGGPERGRAAKGLPAMKNLMQRYTALLAKVLGLRSACLCALGTFVWLAATTWTRPLLIPDEGRYVGVAWEMLKRGEWSVPRLDGLPFFHKPPLFYWITAASLKLFGANAWAARMSSVLAAALIVGLAFWFLRKYASQRLAALAAVVLATQPFLFGGGQYANLDMTVAAMITATVVLAADAAFRIEAGRAYRGMLTLAYAAAGLGFLAKGLIGIVLPGAIIVFWLLGRRRVDVLLRMFYVPAIAVFLLVSLPWMIAMQWRYSGFFDYYIVYQHFKRFLESGFNNPYPFWFYVPVLLVLSLPWSIQVWRAARPAYWRNPERAALRGLMLSWLLVVLIFFSIPSSKLVGYILPLLVPFAFFLSEPFELRMRAGESKALATFSIYTLVSIGLCLVAVLALVVAPQPSSKPLALAMRAQFQPGDQVVMLGRYRYDLDFYLRAGRPAYVVSDWDDPSIKTEDNWRKELYDAGQFEPDAAARTLVRPAALVQQLCSARTHVIWLVGDRNSFHDFPFVAAMTPYAADRKLRVWRVEPGPALRFCDGTPRSAPE</sequence>
<evidence type="ECO:0000256" key="5">
    <source>
        <dbReference type="ARBA" id="ARBA00022692"/>
    </source>
</evidence>
<reference evidence="11" key="1">
    <citation type="submission" date="2017-06" db="EMBL/GenBank/DDBJ databases">
        <title>Herbaspirillum phytohormonus sp. nov., isolated from the root nodule of Robinia pseudoacacia in lead-zinc mine.</title>
        <authorList>
            <person name="Fan M."/>
            <person name="Lin Y."/>
        </authorList>
    </citation>
    <scope>NUCLEOTIDE SEQUENCE [LARGE SCALE GENOMIC DNA]</scope>
    <source>
        <strain evidence="11">SC-089</strain>
    </source>
</reference>
<keyword evidence="7 8" id="KW-0472">Membrane</keyword>
<gene>
    <name evidence="10" type="ORF">CEY11_15235</name>
</gene>
<evidence type="ECO:0000256" key="7">
    <source>
        <dbReference type="ARBA" id="ARBA00023136"/>
    </source>
</evidence>
<keyword evidence="6 8" id="KW-1133">Transmembrane helix</keyword>
<dbReference type="GO" id="GO:0010041">
    <property type="term" value="P:response to iron(III) ion"/>
    <property type="evidence" value="ECO:0007669"/>
    <property type="project" value="TreeGrafter"/>
</dbReference>
<feature type="transmembrane region" description="Helical" evidence="8">
    <location>
        <begin position="308"/>
        <end position="329"/>
    </location>
</feature>
<evidence type="ECO:0000256" key="3">
    <source>
        <dbReference type="ARBA" id="ARBA00022676"/>
    </source>
</evidence>
<feature type="domain" description="Glycosyltransferase RgtA/B/C/D-like" evidence="9">
    <location>
        <begin position="110"/>
        <end position="274"/>
    </location>
</feature>
<feature type="transmembrane region" description="Helical" evidence="8">
    <location>
        <begin position="47"/>
        <end position="70"/>
    </location>
</feature>
<feature type="transmembrane region" description="Helical" evidence="8">
    <location>
        <begin position="159"/>
        <end position="175"/>
    </location>
</feature>
<evidence type="ECO:0000259" key="9">
    <source>
        <dbReference type="Pfam" id="PF13231"/>
    </source>
</evidence>
<dbReference type="GO" id="GO:0009103">
    <property type="term" value="P:lipopolysaccharide biosynthetic process"/>
    <property type="evidence" value="ECO:0007669"/>
    <property type="project" value="UniProtKB-ARBA"/>
</dbReference>
<keyword evidence="3" id="KW-0328">Glycosyltransferase</keyword>
<feature type="transmembrane region" description="Helical" evidence="8">
    <location>
        <begin position="366"/>
        <end position="384"/>
    </location>
</feature>
<dbReference type="InterPro" id="IPR050297">
    <property type="entry name" value="LipidA_mod_glycosyltrf_83"/>
</dbReference>
<comment type="subcellular location">
    <subcellularLocation>
        <location evidence="1">Cell membrane</location>
        <topology evidence="1">Multi-pass membrane protein</topology>
    </subcellularLocation>
</comment>
<keyword evidence="5 8" id="KW-0812">Transmembrane</keyword>
<keyword evidence="11" id="KW-1185">Reference proteome</keyword>
<feature type="transmembrane region" description="Helical" evidence="8">
    <location>
        <begin position="217"/>
        <end position="246"/>
    </location>
</feature>
<accession>A0A225MAL0</accession>
<evidence type="ECO:0000256" key="2">
    <source>
        <dbReference type="ARBA" id="ARBA00022475"/>
    </source>
</evidence>
<evidence type="ECO:0000256" key="6">
    <source>
        <dbReference type="ARBA" id="ARBA00022989"/>
    </source>
</evidence>
<dbReference type="PANTHER" id="PTHR33908:SF3">
    <property type="entry name" value="UNDECAPRENYL PHOSPHATE-ALPHA-4-AMINO-4-DEOXY-L-ARABINOSE ARABINOSYL TRANSFERASE"/>
    <property type="match status" value="1"/>
</dbReference>
<dbReference type="Proteomes" id="UP000214603">
    <property type="component" value="Unassembled WGS sequence"/>
</dbReference>
<protein>
    <submittedName>
        <fullName evidence="10">Glycosyl transferase</fullName>
    </submittedName>
</protein>
<feature type="transmembrane region" description="Helical" evidence="8">
    <location>
        <begin position="396"/>
        <end position="420"/>
    </location>
</feature>
<proteinExistence type="predicted"/>
<evidence type="ECO:0000256" key="4">
    <source>
        <dbReference type="ARBA" id="ARBA00022679"/>
    </source>
</evidence>
<feature type="transmembrane region" description="Helical" evidence="8">
    <location>
        <begin position="258"/>
        <end position="276"/>
    </location>
</feature>
<comment type="caution">
    <text evidence="10">The sequence shown here is derived from an EMBL/GenBank/DDBJ whole genome shotgun (WGS) entry which is preliminary data.</text>
</comment>
<dbReference type="Pfam" id="PF13231">
    <property type="entry name" value="PMT_2"/>
    <property type="match status" value="1"/>
</dbReference>
<dbReference type="GO" id="GO:0005886">
    <property type="term" value="C:plasma membrane"/>
    <property type="evidence" value="ECO:0007669"/>
    <property type="project" value="UniProtKB-SubCell"/>
</dbReference>
<feature type="transmembrane region" description="Helical" evidence="8">
    <location>
        <begin position="341"/>
        <end position="360"/>
    </location>
</feature>
<dbReference type="GO" id="GO:0016763">
    <property type="term" value="F:pentosyltransferase activity"/>
    <property type="evidence" value="ECO:0007669"/>
    <property type="project" value="TreeGrafter"/>
</dbReference>
<evidence type="ECO:0000313" key="10">
    <source>
        <dbReference type="EMBL" id="OWT58335.1"/>
    </source>
</evidence>
<evidence type="ECO:0000313" key="11">
    <source>
        <dbReference type="Proteomes" id="UP000214603"/>
    </source>
</evidence>
<evidence type="ECO:0000256" key="1">
    <source>
        <dbReference type="ARBA" id="ARBA00004651"/>
    </source>
</evidence>
<dbReference type="InterPro" id="IPR038731">
    <property type="entry name" value="RgtA/B/C-like"/>
</dbReference>
<keyword evidence="4 10" id="KW-0808">Transferase</keyword>
<organism evidence="10 11">
    <name type="scientific">Candidimonas nitroreducens</name>
    <dbReference type="NCBI Taxonomy" id="683354"/>
    <lineage>
        <taxon>Bacteria</taxon>
        <taxon>Pseudomonadati</taxon>
        <taxon>Pseudomonadota</taxon>
        <taxon>Betaproteobacteria</taxon>
        <taxon>Burkholderiales</taxon>
        <taxon>Alcaligenaceae</taxon>
        <taxon>Candidimonas</taxon>
    </lineage>
</organism>